<dbReference type="GO" id="GO:0016651">
    <property type="term" value="F:oxidoreductase activity, acting on NAD(P)H"/>
    <property type="evidence" value="ECO:0007669"/>
    <property type="project" value="InterPro"/>
</dbReference>
<dbReference type="PANTHER" id="PTHR45348">
    <property type="entry name" value="HYPOTHETICAL OXIDOREDUCTASE (EUROFUNG)"/>
    <property type="match status" value="1"/>
</dbReference>
<organism evidence="4 5">
    <name type="scientific">Schizothecium vesticola</name>
    <dbReference type="NCBI Taxonomy" id="314040"/>
    <lineage>
        <taxon>Eukaryota</taxon>
        <taxon>Fungi</taxon>
        <taxon>Dikarya</taxon>
        <taxon>Ascomycota</taxon>
        <taxon>Pezizomycotina</taxon>
        <taxon>Sordariomycetes</taxon>
        <taxon>Sordariomycetidae</taxon>
        <taxon>Sordariales</taxon>
        <taxon>Schizotheciaceae</taxon>
        <taxon>Schizothecium</taxon>
    </lineage>
</organism>
<evidence type="ECO:0000313" key="4">
    <source>
        <dbReference type="EMBL" id="KAK0738756.1"/>
    </source>
</evidence>
<keyword evidence="2" id="KW-0560">Oxidoreductase</keyword>
<dbReference type="InterPro" id="IPR011032">
    <property type="entry name" value="GroES-like_sf"/>
</dbReference>
<dbReference type="AlphaFoldDB" id="A0AA40EHS8"/>
<proteinExistence type="inferred from homology"/>
<accession>A0AA40EHS8</accession>
<dbReference type="PANTHER" id="PTHR45348:SF3">
    <property type="entry name" value="ENOYL REDUCTASE (ER) DOMAIN-CONTAINING PROTEIN"/>
    <property type="match status" value="1"/>
</dbReference>
<comment type="similarity">
    <text evidence="1">Belongs to the zinc-containing alcohol dehydrogenase family.</text>
</comment>
<comment type="caution">
    <text evidence="4">The sequence shown here is derived from an EMBL/GenBank/DDBJ whole genome shotgun (WGS) entry which is preliminary data.</text>
</comment>
<feature type="domain" description="Enoyl reductase (ER)" evidence="3">
    <location>
        <begin position="22"/>
        <end position="242"/>
    </location>
</feature>
<evidence type="ECO:0000313" key="5">
    <source>
        <dbReference type="Proteomes" id="UP001172155"/>
    </source>
</evidence>
<dbReference type="SMART" id="SM00829">
    <property type="entry name" value="PKS_ER"/>
    <property type="match status" value="1"/>
</dbReference>
<protein>
    <submittedName>
        <fullName evidence="4">Chaperonin 10-like protein</fullName>
    </submittedName>
</protein>
<dbReference type="EMBL" id="JAUKUD010000007">
    <property type="protein sequence ID" value="KAK0738756.1"/>
    <property type="molecule type" value="Genomic_DNA"/>
</dbReference>
<dbReference type="Gene3D" id="3.40.50.720">
    <property type="entry name" value="NAD(P)-binding Rossmann-like Domain"/>
    <property type="match status" value="1"/>
</dbReference>
<name>A0AA40EHS8_9PEZI</name>
<sequence>MPHSIPLSHTKPVRQCVVTRKGGPFQIITTDYPQPGPDEICIRNRAVGLSPVDLFALDNGMTIRKYPEVLGTDVAGVIEVVGSQVTAFKAGDAVMAVCPRGGGKYAAFQDITTIPAELACRKPASWSFAEAASVPTAYLTAYGVLSNALSLPLPHLLSRPHLQTPNTDPSSEYLTALRPPSPPARLPQSPTPTPELSSVLVMGGSTPLGAAAIQLLRLSLPPGTPIISTNPAAHDARVTGVLGATACVDGADMAYEEVVAAGRTLRRRGIQWGRPAFLGR</sequence>
<evidence type="ECO:0000259" key="3">
    <source>
        <dbReference type="SMART" id="SM00829"/>
    </source>
</evidence>
<dbReference type="Pfam" id="PF08240">
    <property type="entry name" value="ADH_N"/>
    <property type="match status" value="1"/>
</dbReference>
<gene>
    <name evidence="4" type="ORF">B0T18DRAFT_492646</name>
</gene>
<evidence type="ECO:0000256" key="1">
    <source>
        <dbReference type="ARBA" id="ARBA00008072"/>
    </source>
</evidence>
<dbReference type="SUPFAM" id="SSF50129">
    <property type="entry name" value="GroES-like"/>
    <property type="match status" value="1"/>
</dbReference>
<dbReference type="Proteomes" id="UP001172155">
    <property type="component" value="Unassembled WGS sequence"/>
</dbReference>
<evidence type="ECO:0000256" key="2">
    <source>
        <dbReference type="ARBA" id="ARBA00023002"/>
    </source>
</evidence>
<dbReference type="InterPro" id="IPR013154">
    <property type="entry name" value="ADH-like_N"/>
</dbReference>
<reference evidence="4" key="1">
    <citation type="submission" date="2023-06" db="EMBL/GenBank/DDBJ databases">
        <title>Genome-scale phylogeny and comparative genomics of the fungal order Sordariales.</title>
        <authorList>
            <consortium name="Lawrence Berkeley National Laboratory"/>
            <person name="Hensen N."/>
            <person name="Bonometti L."/>
            <person name="Westerberg I."/>
            <person name="Brannstrom I.O."/>
            <person name="Guillou S."/>
            <person name="Cros-Aarteil S."/>
            <person name="Calhoun S."/>
            <person name="Haridas S."/>
            <person name="Kuo A."/>
            <person name="Mondo S."/>
            <person name="Pangilinan J."/>
            <person name="Riley R."/>
            <person name="LaButti K."/>
            <person name="Andreopoulos B."/>
            <person name="Lipzen A."/>
            <person name="Chen C."/>
            <person name="Yanf M."/>
            <person name="Daum C."/>
            <person name="Ng V."/>
            <person name="Clum A."/>
            <person name="Steindorff A."/>
            <person name="Ohm R."/>
            <person name="Martin F."/>
            <person name="Silar P."/>
            <person name="Natvig D."/>
            <person name="Lalanne C."/>
            <person name="Gautier V."/>
            <person name="Ament-velasquez S.L."/>
            <person name="Kruys A."/>
            <person name="Hutchinson M.I."/>
            <person name="Powell A.J."/>
            <person name="Barry K."/>
            <person name="Miller A.N."/>
            <person name="Grigoriev I.V."/>
            <person name="Debuchy R."/>
            <person name="Gladieux P."/>
            <person name="Thoren M.H."/>
            <person name="Johannesson H."/>
        </authorList>
    </citation>
    <scope>NUCLEOTIDE SEQUENCE</scope>
    <source>
        <strain evidence="4">SMH3187-1</strain>
    </source>
</reference>
<dbReference type="Gene3D" id="3.90.180.10">
    <property type="entry name" value="Medium-chain alcohol dehydrogenases, catalytic domain"/>
    <property type="match status" value="1"/>
</dbReference>
<dbReference type="InterPro" id="IPR020843">
    <property type="entry name" value="ER"/>
</dbReference>
<keyword evidence="5" id="KW-1185">Reference proteome</keyword>
<dbReference type="InterPro" id="IPR047122">
    <property type="entry name" value="Trans-enoyl_RdTase-like"/>
</dbReference>